<feature type="non-terminal residue" evidence="1">
    <location>
        <position position="1"/>
    </location>
</feature>
<comment type="caution">
    <text evidence="1">The sequence shown here is derived from an EMBL/GenBank/DDBJ whole genome shotgun (WGS) entry which is preliminary data.</text>
</comment>
<organism evidence="1 2">
    <name type="scientific">Scortum barcoo</name>
    <name type="common">barcoo grunter</name>
    <dbReference type="NCBI Taxonomy" id="214431"/>
    <lineage>
        <taxon>Eukaryota</taxon>
        <taxon>Metazoa</taxon>
        <taxon>Chordata</taxon>
        <taxon>Craniata</taxon>
        <taxon>Vertebrata</taxon>
        <taxon>Euteleostomi</taxon>
        <taxon>Actinopterygii</taxon>
        <taxon>Neopterygii</taxon>
        <taxon>Teleostei</taxon>
        <taxon>Neoteleostei</taxon>
        <taxon>Acanthomorphata</taxon>
        <taxon>Eupercaria</taxon>
        <taxon>Centrarchiformes</taxon>
        <taxon>Terapontoidei</taxon>
        <taxon>Terapontidae</taxon>
        <taxon>Scortum</taxon>
    </lineage>
</organism>
<accession>A0ACB8XCD9</accession>
<dbReference type="Proteomes" id="UP000831701">
    <property type="component" value="Chromosome 1"/>
</dbReference>
<reference evidence="1" key="1">
    <citation type="submission" date="2022-04" db="EMBL/GenBank/DDBJ databases">
        <title>Jade perch genome.</title>
        <authorList>
            <person name="Chao B."/>
        </authorList>
    </citation>
    <scope>NUCLEOTIDE SEQUENCE</scope>
    <source>
        <strain evidence="1">CB-2022</strain>
    </source>
</reference>
<keyword evidence="2" id="KW-1185">Reference proteome</keyword>
<evidence type="ECO:0000313" key="2">
    <source>
        <dbReference type="Proteomes" id="UP000831701"/>
    </source>
</evidence>
<evidence type="ECO:0000313" key="1">
    <source>
        <dbReference type="EMBL" id="KAI3377413.1"/>
    </source>
</evidence>
<protein>
    <submittedName>
        <fullName evidence="1">Uncharacterized protein</fullName>
    </submittedName>
</protein>
<sequence>WKICAESSYRDPHDPGPGPGGEGAHDLKPSVQRAAQVVRKNSLCMWNESEAGGREEEEEEEEALAQVRQAPQHWYVNNTPASIMRRSSTDETPYRRSPSLDSKPDTPPFTSGFHRFSGEFEYKRPPFAFGFHTTKGSAADVQGALRPGEEVCGVLPGPLLHIPPRTAALQDGRGLHDGPAIWNGLLQPPFLEAQCARVRIVCAQQKEAIPSKRDIRWPAMGVTKTPVVGYVEPLFGGTGWRGCPAVLCIL</sequence>
<dbReference type="EMBL" id="CM041531">
    <property type="protein sequence ID" value="KAI3377413.1"/>
    <property type="molecule type" value="Genomic_DNA"/>
</dbReference>
<gene>
    <name evidence="1" type="ORF">L3Q82_008601</name>
</gene>
<name>A0ACB8XCD9_9TELE</name>
<proteinExistence type="predicted"/>